<dbReference type="InterPro" id="IPR051447">
    <property type="entry name" value="Lipoprotein-release_system"/>
</dbReference>
<dbReference type="PANTHER" id="PTHR30489">
    <property type="entry name" value="LIPOPROTEIN-RELEASING SYSTEM TRANSMEMBRANE PROTEIN LOLE"/>
    <property type="match status" value="1"/>
</dbReference>
<dbReference type="Pfam" id="PF12704">
    <property type="entry name" value="MacB_PCD"/>
    <property type="match status" value="1"/>
</dbReference>
<evidence type="ECO:0000259" key="8">
    <source>
        <dbReference type="Pfam" id="PF02687"/>
    </source>
</evidence>
<feature type="transmembrane region" description="Helical" evidence="7">
    <location>
        <begin position="381"/>
        <end position="398"/>
    </location>
</feature>
<feature type="transmembrane region" description="Helical" evidence="7">
    <location>
        <begin position="277"/>
        <end position="300"/>
    </location>
</feature>
<comment type="subcellular location">
    <subcellularLocation>
        <location evidence="1">Cell membrane</location>
        <topology evidence="1">Multi-pass membrane protein</topology>
    </subcellularLocation>
</comment>
<dbReference type="GO" id="GO:0098797">
    <property type="term" value="C:plasma membrane protein complex"/>
    <property type="evidence" value="ECO:0007669"/>
    <property type="project" value="TreeGrafter"/>
</dbReference>
<keyword evidence="3" id="KW-1003">Cell membrane</keyword>
<accession>A0A1S6HP77</accession>
<dbReference type="Proteomes" id="UP000189545">
    <property type="component" value="Chromosome"/>
</dbReference>
<feature type="transmembrane region" description="Helical" evidence="7">
    <location>
        <begin position="320"/>
        <end position="349"/>
    </location>
</feature>
<reference evidence="10 11" key="1">
    <citation type="submission" date="2016-03" db="EMBL/GenBank/DDBJ databases">
        <title>Complete genome sequence of Shewanella psychrophila WP2, a deep sea bacterium isolated from west Pacific sediment.</title>
        <authorList>
            <person name="Xu G."/>
            <person name="Jian H."/>
        </authorList>
    </citation>
    <scope>NUCLEOTIDE SEQUENCE [LARGE SCALE GENOMIC DNA]</scope>
    <source>
        <strain evidence="10 11">WP2</strain>
    </source>
</reference>
<keyword evidence="5 7" id="KW-1133">Transmembrane helix</keyword>
<sequence length="416" mass="45163">MLINLAWRNLWRNKLRTSIMLSAMVFGLIGVVTMMGFMTGMYGNMIDNAIAWQTSDLQVHNRQYVDNPELKLLIHSPENVTKALASMPEVKAWSSRFLVDGMVASARSSRGIRINGVDIDDEAKVTPLASKLVTGTWLPIEGRHPVLVSQKTADRLKLRLGSKVVLTSSNVEKDVTGAAFRVAGIFKTPSTGFDDGNLYVRRGDLMKMAGLDGVHEIAVVLNTTSSKIGSHFSNELALQVKAKLEIANKGNLNSIRDWQKIQPMLATIISQIGVSNAIVLAIFMLAMGFGIINIMLMSVFERTREFGVLMAVGMQKHKVFTLIILETGLLGVTGGLLGVCGASILVNILQITGIELGGMAEGVGALGVDTTLYPQVSVLEYFSTFVTVIVVSLFAALYPARQILKLSPVDAMAEKH</sequence>
<organism evidence="10 11">
    <name type="scientific">Shewanella psychrophila</name>
    <dbReference type="NCBI Taxonomy" id="225848"/>
    <lineage>
        <taxon>Bacteria</taxon>
        <taxon>Pseudomonadati</taxon>
        <taxon>Pseudomonadota</taxon>
        <taxon>Gammaproteobacteria</taxon>
        <taxon>Alteromonadales</taxon>
        <taxon>Shewanellaceae</taxon>
        <taxon>Shewanella</taxon>
    </lineage>
</organism>
<evidence type="ECO:0000256" key="7">
    <source>
        <dbReference type="SAM" id="Phobius"/>
    </source>
</evidence>
<dbReference type="Pfam" id="PF02687">
    <property type="entry name" value="FtsX"/>
    <property type="match status" value="1"/>
</dbReference>
<dbReference type="AlphaFoldDB" id="A0A1S6HP77"/>
<dbReference type="EMBL" id="CP014782">
    <property type="protein sequence ID" value="AQS37325.1"/>
    <property type="molecule type" value="Genomic_DNA"/>
</dbReference>
<evidence type="ECO:0000313" key="10">
    <source>
        <dbReference type="EMBL" id="AQS37325.1"/>
    </source>
</evidence>
<protein>
    <submittedName>
        <fullName evidence="10">ABC-type transport system, involved in lipoprotein release, permease component</fullName>
    </submittedName>
</protein>
<dbReference type="RefSeq" id="WP_077752506.1">
    <property type="nucleotide sequence ID" value="NZ_CP014782.1"/>
</dbReference>
<keyword evidence="10" id="KW-0449">Lipoprotein</keyword>
<dbReference type="OrthoDB" id="9770036at2"/>
<feature type="transmembrane region" description="Helical" evidence="7">
    <location>
        <begin position="21"/>
        <end position="43"/>
    </location>
</feature>
<feature type="domain" description="ABC3 transporter permease C-terminal" evidence="8">
    <location>
        <begin position="278"/>
        <end position="408"/>
    </location>
</feature>
<comment type="similarity">
    <text evidence="2">Belongs to the ABC-4 integral membrane protein family. LolC/E subfamily.</text>
</comment>
<dbReference type="STRING" id="225848.Sps_02167"/>
<gene>
    <name evidence="10" type="ORF">Sps_02167</name>
</gene>
<evidence type="ECO:0000256" key="3">
    <source>
        <dbReference type="ARBA" id="ARBA00022475"/>
    </source>
</evidence>
<evidence type="ECO:0000256" key="1">
    <source>
        <dbReference type="ARBA" id="ARBA00004651"/>
    </source>
</evidence>
<keyword evidence="6 7" id="KW-0472">Membrane</keyword>
<proteinExistence type="inferred from homology"/>
<evidence type="ECO:0000256" key="2">
    <source>
        <dbReference type="ARBA" id="ARBA00005236"/>
    </source>
</evidence>
<dbReference type="InterPro" id="IPR003838">
    <property type="entry name" value="ABC3_permease_C"/>
</dbReference>
<keyword evidence="11" id="KW-1185">Reference proteome</keyword>
<evidence type="ECO:0000256" key="6">
    <source>
        <dbReference type="ARBA" id="ARBA00023136"/>
    </source>
</evidence>
<feature type="domain" description="MacB-like periplasmic core" evidence="9">
    <location>
        <begin position="17"/>
        <end position="223"/>
    </location>
</feature>
<evidence type="ECO:0000313" key="11">
    <source>
        <dbReference type="Proteomes" id="UP000189545"/>
    </source>
</evidence>
<keyword evidence="4 7" id="KW-0812">Transmembrane</keyword>
<evidence type="ECO:0000256" key="5">
    <source>
        <dbReference type="ARBA" id="ARBA00022989"/>
    </source>
</evidence>
<dbReference type="GO" id="GO:0044874">
    <property type="term" value="P:lipoprotein localization to outer membrane"/>
    <property type="evidence" value="ECO:0007669"/>
    <property type="project" value="TreeGrafter"/>
</dbReference>
<dbReference type="InterPro" id="IPR025857">
    <property type="entry name" value="MacB_PCD"/>
</dbReference>
<name>A0A1S6HP77_9GAMM</name>
<dbReference type="PANTHER" id="PTHR30489:SF0">
    <property type="entry name" value="LIPOPROTEIN-RELEASING SYSTEM TRANSMEMBRANE PROTEIN LOLE"/>
    <property type="match status" value="1"/>
</dbReference>
<evidence type="ECO:0000256" key="4">
    <source>
        <dbReference type="ARBA" id="ARBA00022692"/>
    </source>
</evidence>
<evidence type="ECO:0000259" key="9">
    <source>
        <dbReference type="Pfam" id="PF12704"/>
    </source>
</evidence>
<dbReference type="KEGG" id="spsw:Sps_02167"/>